<dbReference type="PANTHER" id="PTHR23048">
    <property type="entry name" value="MYOSIN LIGHT CHAIN 1, 3"/>
    <property type="match status" value="1"/>
</dbReference>
<feature type="region of interest" description="Disordered" evidence="3">
    <location>
        <begin position="1"/>
        <end position="22"/>
    </location>
</feature>
<dbReference type="InterPro" id="IPR011992">
    <property type="entry name" value="EF-hand-dom_pair"/>
</dbReference>
<reference evidence="5" key="2">
    <citation type="journal article" date="2015" name="Genome Biol.">
        <title>Comparative genomics of Steinernema reveals deeply conserved gene regulatory networks.</title>
        <authorList>
            <person name="Dillman A.R."/>
            <person name="Macchietto M."/>
            <person name="Porter C.F."/>
            <person name="Rogers A."/>
            <person name="Williams B."/>
            <person name="Antoshechkin I."/>
            <person name="Lee M.M."/>
            <person name="Goodwin Z."/>
            <person name="Lu X."/>
            <person name="Lewis E.E."/>
            <person name="Goodrich-Blair H."/>
            <person name="Stock S.P."/>
            <person name="Adams B.J."/>
            <person name="Sternberg P.W."/>
            <person name="Mortazavi A."/>
        </authorList>
    </citation>
    <scope>NUCLEOTIDE SEQUENCE [LARGE SCALE GENOMIC DNA]</scope>
    <source>
        <strain evidence="5">ALL</strain>
    </source>
</reference>
<reference evidence="5" key="1">
    <citation type="submission" date="2013-11" db="EMBL/GenBank/DDBJ databases">
        <authorList>
            <person name="Sternberg P."/>
            <person name="Dillman A."/>
            <person name="Macchietto M."/>
        </authorList>
    </citation>
    <scope>NUCLEOTIDE SEQUENCE</scope>
    <source>
        <strain evidence="5">ALL</strain>
    </source>
</reference>
<dbReference type="PROSITE" id="PS50222">
    <property type="entry name" value="EF_HAND_2"/>
    <property type="match status" value="3"/>
</dbReference>
<proteinExistence type="predicted"/>
<reference evidence="5" key="3">
    <citation type="journal article" date="2019" name="G3 (Bethesda)">
        <title>Hybrid Assembly of the Genome of the Entomopathogenic Nematode Steinernema carpocapsae Identifies the X-Chromosome.</title>
        <authorList>
            <person name="Serra L."/>
            <person name="Macchietto M."/>
            <person name="Macias-Munoz A."/>
            <person name="McGill C.J."/>
            <person name="Rodriguez I.M."/>
            <person name="Rodriguez B."/>
            <person name="Murad R."/>
            <person name="Mortazavi A."/>
        </authorList>
    </citation>
    <scope>NUCLEOTIDE SEQUENCE</scope>
    <source>
        <strain evidence="5">ALL</strain>
    </source>
</reference>
<evidence type="ECO:0000256" key="1">
    <source>
        <dbReference type="ARBA" id="ARBA00022737"/>
    </source>
</evidence>
<feature type="domain" description="EF-hand" evidence="4">
    <location>
        <begin position="136"/>
        <end position="171"/>
    </location>
</feature>
<keyword evidence="1" id="KW-0677">Repeat</keyword>
<dbReference type="GO" id="GO:0005509">
    <property type="term" value="F:calcium ion binding"/>
    <property type="evidence" value="ECO:0007669"/>
    <property type="project" value="InterPro"/>
</dbReference>
<dbReference type="AlphaFoldDB" id="A0A4U5NEV6"/>
<dbReference type="PROSITE" id="PS00018">
    <property type="entry name" value="EF_HAND_1"/>
    <property type="match status" value="2"/>
</dbReference>
<evidence type="ECO:0000256" key="3">
    <source>
        <dbReference type="SAM" id="MobiDB-lite"/>
    </source>
</evidence>
<dbReference type="FunFam" id="1.10.238.10:FF:000369">
    <property type="entry name" value="Probable calcium-binding mitochondrial carrier CBG00135"/>
    <property type="match status" value="1"/>
</dbReference>
<dbReference type="STRING" id="34508.A0A4U5NEV6"/>
<evidence type="ECO:0000313" key="5">
    <source>
        <dbReference type="EMBL" id="TKR81163.1"/>
    </source>
</evidence>
<dbReference type="PANTHER" id="PTHR23048:SF0">
    <property type="entry name" value="CALMODULIN LIKE 3"/>
    <property type="match status" value="1"/>
</dbReference>
<feature type="compositionally biased region" description="Polar residues" evidence="3">
    <location>
        <begin position="1"/>
        <end position="14"/>
    </location>
</feature>
<dbReference type="GO" id="GO:0016460">
    <property type="term" value="C:myosin II complex"/>
    <property type="evidence" value="ECO:0007669"/>
    <property type="project" value="TreeGrafter"/>
</dbReference>
<dbReference type="Pfam" id="PF13499">
    <property type="entry name" value="EF-hand_7"/>
    <property type="match status" value="1"/>
</dbReference>
<dbReference type="CDD" id="cd00051">
    <property type="entry name" value="EFh"/>
    <property type="match status" value="1"/>
</dbReference>
<gene>
    <name evidence="5" type="ORF">L596_015087</name>
</gene>
<feature type="domain" description="EF-hand" evidence="4">
    <location>
        <begin position="68"/>
        <end position="103"/>
    </location>
</feature>
<dbReference type="InterPro" id="IPR050230">
    <property type="entry name" value="CALM/Myosin/TropC-like"/>
</dbReference>
<sequence length="257" mass="28814">MALPTQNLAAQTSGEVFPKGERNVPKHHVAPLLKSSPKTSPLIQGSISKERAIATHAQILHPHGLSAEKEQTLKELYERLDMDNDGTIDIRDLTAALKHEMPHIPHKLAPELFARIRKNVEDDTVNFSDFVNYVLEHEKRLELIFQDLDRNQDGYIDVREITDYCHELGIPISDARAQNIVEKMDQTGSAAIDLSEFQQFMLLYPSSDPKDIADFWRHNLSVGFRDGSSAASCDALPALEENPLRKIDLSSAARGLL</sequence>
<organism evidence="5">
    <name type="scientific">Steinernema carpocapsae</name>
    <name type="common">Entomopathogenic nematode</name>
    <dbReference type="NCBI Taxonomy" id="34508"/>
    <lineage>
        <taxon>Eukaryota</taxon>
        <taxon>Metazoa</taxon>
        <taxon>Ecdysozoa</taxon>
        <taxon>Nematoda</taxon>
        <taxon>Chromadorea</taxon>
        <taxon>Rhabditida</taxon>
        <taxon>Tylenchina</taxon>
        <taxon>Panagrolaimomorpha</taxon>
        <taxon>Strongyloidoidea</taxon>
        <taxon>Steinernematidae</taxon>
        <taxon>Steinernema</taxon>
    </lineage>
</organism>
<protein>
    <recommendedName>
        <fullName evidence="4">EF-hand domain-containing protein</fullName>
    </recommendedName>
</protein>
<feature type="domain" description="EF-hand" evidence="4">
    <location>
        <begin position="172"/>
        <end position="207"/>
    </location>
</feature>
<dbReference type="Pfam" id="PF13202">
    <property type="entry name" value="EF-hand_5"/>
    <property type="match status" value="1"/>
</dbReference>
<name>A0A4U5NEV6_STECR</name>
<dbReference type="InterPro" id="IPR002048">
    <property type="entry name" value="EF_hand_dom"/>
</dbReference>
<dbReference type="SMART" id="SM00054">
    <property type="entry name" value="EFh"/>
    <property type="match status" value="3"/>
</dbReference>
<evidence type="ECO:0000256" key="2">
    <source>
        <dbReference type="ARBA" id="ARBA00022837"/>
    </source>
</evidence>
<dbReference type="InterPro" id="IPR018247">
    <property type="entry name" value="EF_Hand_1_Ca_BS"/>
</dbReference>
<dbReference type="EMBL" id="AZBU02000004">
    <property type="protein sequence ID" value="TKR81163.1"/>
    <property type="molecule type" value="Genomic_DNA"/>
</dbReference>
<dbReference type="Gene3D" id="1.10.238.10">
    <property type="entry name" value="EF-hand"/>
    <property type="match status" value="2"/>
</dbReference>
<comment type="caution">
    <text evidence="5">The sequence shown here is derived from an EMBL/GenBank/DDBJ whole genome shotgun (WGS) entry which is preliminary data.</text>
</comment>
<dbReference type="FunFam" id="1.10.238.10:FF:000028">
    <property type="entry name" value="Putative calcium-binding mitochondrial carrier protein scamc-2"/>
    <property type="match status" value="1"/>
</dbReference>
<dbReference type="OrthoDB" id="270584at2759"/>
<accession>A0A4U5NEV6</accession>
<evidence type="ECO:0000259" key="4">
    <source>
        <dbReference type="PROSITE" id="PS50222"/>
    </source>
</evidence>
<dbReference type="SUPFAM" id="SSF47473">
    <property type="entry name" value="EF-hand"/>
    <property type="match status" value="1"/>
</dbReference>
<keyword evidence="2" id="KW-0106">Calcium</keyword>